<dbReference type="EMBL" id="CP031742">
    <property type="protein sequence ID" value="AXQ58761.1"/>
    <property type="molecule type" value="Genomic_DNA"/>
</dbReference>
<reference evidence="3 4" key="1">
    <citation type="submission" date="2018-08" db="EMBL/GenBank/DDBJ databases">
        <authorList>
            <person name="Ferrada E.E."/>
            <person name="Latorre B.A."/>
        </authorList>
    </citation>
    <scope>NUCLEOTIDE SEQUENCE [LARGE SCALE GENOMIC DNA]</scope>
    <source>
        <strain evidence="3 4">VK-A60T</strain>
    </source>
</reference>
<name>A0A385DLS8_9ACTN</name>
<organism evidence="3 4">
    <name type="scientific">Streptomyces koyangensis</name>
    <dbReference type="NCBI Taxonomy" id="188770"/>
    <lineage>
        <taxon>Bacteria</taxon>
        <taxon>Bacillati</taxon>
        <taxon>Actinomycetota</taxon>
        <taxon>Actinomycetes</taxon>
        <taxon>Kitasatosporales</taxon>
        <taxon>Streptomycetaceae</taxon>
        <taxon>Streptomyces</taxon>
        <taxon>Streptomyces aurantiacus group</taxon>
    </lineage>
</organism>
<dbReference type="KEGG" id="sky:D0C37_31950"/>
<proteinExistence type="predicted"/>
<evidence type="ECO:0000313" key="4">
    <source>
        <dbReference type="Proteomes" id="UP000259636"/>
    </source>
</evidence>
<evidence type="ECO:0000256" key="1">
    <source>
        <dbReference type="SAM" id="MobiDB-lite"/>
    </source>
</evidence>
<gene>
    <name evidence="3" type="ORF">D0C37_31950</name>
</gene>
<protein>
    <submittedName>
        <fullName evidence="3">Transposase</fullName>
    </submittedName>
</protein>
<dbReference type="InterPro" id="IPR038721">
    <property type="entry name" value="IS701-like_DDE_dom"/>
</dbReference>
<sequence length="168" mass="17925">MNWQLYLPGEWTDAPERCRRAGVPDEVVHQEKWRLALGLLDTLGEWQLKAPVVVADAGYGVSTSFRLGLQQRGPAYVLALTGKEVAHPEAVGRRPAHPDTPGRMAGRAGRSDGLLDPTWCGGRKCAGAGLGHPCAGPPVVPGSHLLGHLHTAAYADRPGPRAPRRDPA</sequence>
<dbReference type="AlphaFoldDB" id="A0A385DLS8"/>
<evidence type="ECO:0000259" key="2">
    <source>
        <dbReference type="Pfam" id="PF13546"/>
    </source>
</evidence>
<dbReference type="Proteomes" id="UP000259636">
    <property type="component" value="Chromosome"/>
</dbReference>
<feature type="domain" description="Transposase IS701-like DDE" evidence="2">
    <location>
        <begin position="2"/>
        <end position="108"/>
    </location>
</feature>
<evidence type="ECO:0000313" key="3">
    <source>
        <dbReference type="EMBL" id="AXQ58761.1"/>
    </source>
</evidence>
<feature type="region of interest" description="Disordered" evidence="1">
    <location>
        <begin position="90"/>
        <end position="110"/>
    </location>
</feature>
<dbReference type="PANTHER" id="PTHR33627:SF1">
    <property type="entry name" value="TRANSPOSASE"/>
    <property type="match status" value="1"/>
</dbReference>
<dbReference type="Pfam" id="PF13546">
    <property type="entry name" value="DDE_5"/>
    <property type="match status" value="1"/>
</dbReference>
<accession>A0A385DLS8</accession>
<dbReference type="InterPro" id="IPR039365">
    <property type="entry name" value="IS701-like"/>
</dbReference>
<dbReference type="PANTHER" id="PTHR33627">
    <property type="entry name" value="TRANSPOSASE"/>
    <property type="match status" value="1"/>
</dbReference>